<dbReference type="EMBL" id="JTHE02000003">
    <property type="protein sequence ID" value="NEV69271.1"/>
    <property type="molecule type" value="Genomic_DNA"/>
</dbReference>
<reference evidence="1" key="3">
    <citation type="submission" date="2020-02" db="EMBL/GenBank/DDBJ databases">
        <authorList>
            <person name="Sarangi A.N."/>
            <person name="Ghosh S."/>
            <person name="Mukherjee M."/>
            <person name="Tripathy S."/>
        </authorList>
    </citation>
    <scope>NUCLEOTIDE SEQUENCE</scope>
    <source>
        <strain evidence="1">BDU141951</strain>
    </source>
</reference>
<comment type="caution">
    <text evidence="1">The sequence shown here is derived from an EMBL/GenBank/DDBJ whole genome shotgun (WGS) entry which is preliminary data.</text>
</comment>
<dbReference type="AlphaFoldDB" id="A0A0C1YJ74"/>
<gene>
    <name evidence="1" type="ORF">QQ91_019410</name>
</gene>
<protein>
    <submittedName>
        <fullName evidence="1">Uncharacterized protein</fullName>
    </submittedName>
</protein>
<name>A0A0C1YJ74_9CYAN</name>
<reference evidence="1" key="1">
    <citation type="submission" date="2014-11" db="EMBL/GenBank/DDBJ databases">
        <authorList>
            <person name="Malar M.C."/>
            <person name="Sen D."/>
            <person name="Tripathy S."/>
        </authorList>
    </citation>
    <scope>NUCLEOTIDE SEQUENCE</scope>
    <source>
        <strain evidence="1">BDU141951</strain>
    </source>
</reference>
<accession>A0A0C1YJ74</accession>
<evidence type="ECO:0000313" key="1">
    <source>
        <dbReference type="EMBL" id="NEV69271.1"/>
    </source>
</evidence>
<proteinExistence type="predicted"/>
<organism evidence="1">
    <name type="scientific">Lyngbya confervoides BDU141951</name>
    <dbReference type="NCBI Taxonomy" id="1574623"/>
    <lineage>
        <taxon>Bacteria</taxon>
        <taxon>Bacillati</taxon>
        <taxon>Cyanobacteriota</taxon>
        <taxon>Cyanophyceae</taxon>
        <taxon>Oscillatoriophycideae</taxon>
        <taxon>Oscillatoriales</taxon>
        <taxon>Microcoleaceae</taxon>
        <taxon>Lyngbya</taxon>
    </lineage>
</organism>
<sequence length="176" mass="19823">MKRQRKIAIVLSSVFVLLVGLISLVGFNLAQASDEIPATVQTCLPPATQTVKVWGRVETDTESYTLIGTTWTEGDEDVYQEVLIYLNAEDTCRSLLPEDDPVLSHYIPLQLARELALQRYTRVLQEQGGREAYQQQLTDYLTSAPEGTRSKFPPEHIWALEQLGIELPTDSYEVLP</sequence>
<reference evidence="1" key="2">
    <citation type="journal article" date="2015" name="Genome Announc.">
        <title>Draft Genome Sequence of Filamentous Marine Cyanobacterium Lyngbya confervoides Strain BDU141951.</title>
        <authorList>
            <person name="Chandrababunaidu M.M."/>
            <person name="Sen D."/>
            <person name="Tripathy S."/>
        </authorList>
    </citation>
    <scope>NUCLEOTIDE SEQUENCE</scope>
    <source>
        <strain evidence="1">BDU141951</strain>
    </source>
</reference>